<evidence type="ECO:0000313" key="5">
    <source>
        <dbReference type="EMBL" id="MBN4077301.1"/>
    </source>
</evidence>
<proteinExistence type="inferred from homology"/>
<evidence type="ECO:0000259" key="4">
    <source>
        <dbReference type="Pfam" id="PF22725"/>
    </source>
</evidence>
<evidence type="ECO:0000313" key="6">
    <source>
        <dbReference type="Proteomes" id="UP000765003"/>
    </source>
</evidence>
<dbReference type="Proteomes" id="UP000765003">
    <property type="component" value="Unassembled WGS sequence"/>
</dbReference>
<protein>
    <submittedName>
        <fullName evidence="5">Inositol 2-dehydrogenase</fullName>
        <ecNumber evidence="5">1.1.1.18</ecNumber>
    </submittedName>
</protein>
<dbReference type="InterPro" id="IPR036291">
    <property type="entry name" value="NAD(P)-bd_dom_sf"/>
</dbReference>
<dbReference type="InterPro" id="IPR055170">
    <property type="entry name" value="GFO_IDH_MocA-like_dom"/>
</dbReference>
<evidence type="ECO:0000256" key="1">
    <source>
        <dbReference type="ARBA" id="ARBA00010928"/>
    </source>
</evidence>
<dbReference type="Pfam" id="PF22725">
    <property type="entry name" value="GFO_IDH_MocA_C3"/>
    <property type="match status" value="1"/>
</dbReference>
<comment type="similarity">
    <text evidence="1">Belongs to the Gfo/Idh/MocA family.</text>
</comment>
<feature type="domain" description="Gfo/Idh/MocA-like oxidoreductase N-terminal" evidence="3">
    <location>
        <begin position="16"/>
        <end position="134"/>
    </location>
</feature>
<dbReference type="Gene3D" id="3.40.50.720">
    <property type="entry name" value="NAD(P)-binding Rossmann-like Domain"/>
    <property type="match status" value="1"/>
</dbReference>
<organism evidence="5 6">
    <name type="scientific">Sulfobacillus acidophilus</name>
    <dbReference type="NCBI Taxonomy" id="53633"/>
    <lineage>
        <taxon>Bacteria</taxon>
        <taxon>Bacillati</taxon>
        <taxon>Bacillota</taxon>
        <taxon>Clostridia</taxon>
        <taxon>Eubacteriales</taxon>
        <taxon>Clostridiales Family XVII. Incertae Sedis</taxon>
        <taxon>Sulfobacillus</taxon>
    </lineage>
</organism>
<dbReference type="Pfam" id="PF01408">
    <property type="entry name" value="GFO_IDH_MocA"/>
    <property type="match status" value="1"/>
</dbReference>
<gene>
    <name evidence="5" type="primary">iolG</name>
    <name evidence="5" type="ORF">JYT19_00150</name>
</gene>
<dbReference type="NCBIfam" id="TIGR04380">
    <property type="entry name" value="myo_inos_iolG"/>
    <property type="match status" value="1"/>
</dbReference>
<dbReference type="GO" id="GO:0050112">
    <property type="term" value="F:inositol 2-dehydrogenase (NAD+) activity"/>
    <property type="evidence" value="ECO:0007669"/>
    <property type="project" value="UniProtKB-EC"/>
</dbReference>
<dbReference type="EMBL" id="JAFITA010000001">
    <property type="protein sequence ID" value="MBN4077301.1"/>
    <property type="molecule type" value="Genomic_DNA"/>
</dbReference>
<evidence type="ECO:0000256" key="2">
    <source>
        <dbReference type="ARBA" id="ARBA00023002"/>
    </source>
</evidence>
<name>A0ABS3AWA7_9FIRM</name>
<dbReference type="PANTHER" id="PTHR42840">
    <property type="entry name" value="NAD(P)-BINDING ROSSMANN-FOLD SUPERFAMILY PROTEIN-RELATED"/>
    <property type="match status" value="1"/>
</dbReference>
<dbReference type="EC" id="1.1.1.18" evidence="5"/>
<keyword evidence="2 5" id="KW-0560">Oxidoreductase</keyword>
<dbReference type="Gene3D" id="3.30.360.10">
    <property type="entry name" value="Dihydrodipicolinate Reductase, domain 2"/>
    <property type="match status" value="1"/>
</dbReference>
<reference evidence="5" key="1">
    <citation type="submission" date="2021-02" db="EMBL/GenBank/DDBJ databases">
        <title>Activity-based single-cell genomes from oceanic crustal fluid captures similar information to metagenomic and metatranscriptomic surveys with orders of magnitude less sampling.</title>
        <authorList>
            <person name="D'Angelo T.S."/>
            <person name="Orcutt B.N."/>
        </authorList>
    </citation>
    <scope>NUCLEOTIDE SEQUENCE [LARGE SCALE GENOMIC DNA]</scope>
    <source>
        <strain evidence="5">AH-315-E05</strain>
    </source>
</reference>
<evidence type="ECO:0000259" key="3">
    <source>
        <dbReference type="Pfam" id="PF01408"/>
    </source>
</evidence>
<comment type="caution">
    <text evidence="5">The sequence shown here is derived from an EMBL/GenBank/DDBJ whole genome shotgun (WGS) entry which is preliminary data.</text>
</comment>
<dbReference type="SUPFAM" id="SSF51735">
    <property type="entry name" value="NAD(P)-binding Rossmann-fold domains"/>
    <property type="match status" value="1"/>
</dbReference>
<keyword evidence="6" id="KW-1185">Reference proteome</keyword>
<dbReference type="InterPro" id="IPR000683">
    <property type="entry name" value="Gfo/Idh/MocA-like_OxRdtase_N"/>
</dbReference>
<accession>A0ABS3AWA7</accession>
<dbReference type="SUPFAM" id="SSF55347">
    <property type="entry name" value="Glyceraldehyde-3-phosphate dehydrogenase-like, C-terminal domain"/>
    <property type="match status" value="1"/>
</dbReference>
<dbReference type="InterPro" id="IPR030827">
    <property type="entry name" value="Myo_inos_IolG"/>
</dbReference>
<dbReference type="PANTHER" id="PTHR42840:SF3">
    <property type="entry name" value="BINDING ROSSMANN FOLD OXIDOREDUCTASE, PUTATIVE (AFU_ORTHOLOGUE AFUA_2G10240)-RELATED"/>
    <property type="match status" value="1"/>
</dbReference>
<feature type="domain" description="GFO/IDH/MocA-like oxidoreductase" evidence="4">
    <location>
        <begin position="142"/>
        <end position="263"/>
    </location>
</feature>
<sequence length="345" mass="38885">MLYSKNNRTLGVKVAINFALIGSGRIGKLHAENLMHHVPNAYLKAIYDPNLDEEWASSLKVDLLTKNLDEILNNQNIDAVIISAPSSMHIELIEIFAKAKKHIFCEKPIGFEPHKIRKVTNITKNENLIFQVGFNRRYDANFIKIKKAVSEKIIGDAQIIRITDRDPEAPSLEYVAKSGGIFMDFSIHDFDMARFVSSSEAVEIYCAGNTLIEPKLKEYNDIDTAISTLKMSNGALCVIDNSRQAVYGYDQRLEVFGSKGSIEAKNNTQTNTVLRNESGFHSEKPYYFFLERYKDAYIKEIYEFAKCIVHNKQPCAGGEDAAKAVCIAQAAKQSLLENKPIKIVY</sequence>